<dbReference type="Pfam" id="PF07724">
    <property type="entry name" value="AAA_2"/>
    <property type="match status" value="1"/>
</dbReference>
<feature type="domain" description="Clp ATPase C-terminal" evidence="5">
    <location>
        <begin position="655"/>
        <end position="749"/>
    </location>
</feature>
<feature type="compositionally biased region" description="Low complexity" evidence="3">
    <location>
        <begin position="317"/>
        <end position="327"/>
    </location>
</feature>
<dbReference type="InterPro" id="IPR019489">
    <property type="entry name" value="Clp_ATPase_C"/>
</dbReference>
<evidence type="ECO:0000259" key="4">
    <source>
        <dbReference type="SMART" id="SM00382"/>
    </source>
</evidence>
<feature type="compositionally biased region" description="Low complexity" evidence="3">
    <location>
        <begin position="125"/>
        <end position="137"/>
    </location>
</feature>
<protein>
    <recommendedName>
        <fullName evidence="8">ClpX, ATPase regulatory subunit</fullName>
    </recommendedName>
</protein>
<accession>A0ABQ7K0G5</accession>
<feature type="domain" description="AAA+ ATPase" evidence="4">
    <location>
        <begin position="418"/>
        <end position="671"/>
    </location>
</feature>
<feature type="region of interest" description="Disordered" evidence="3">
    <location>
        <begin position="756"/>
        <end position="785"/>
    </location>
</feature>
<organism evidence="6 7">
    <name type="scientific">Linnemannia gamsii</name>
    <dbReference type="NCBI Taxonomy" id="64522"/>
    <lineage>
        <taxon>Eukaryota</taxon>
        <taxon>Fungi</taxon>
        <taxon>Fungi incertae sedis</taxon>
        <taxon>Mucoromycota</taxon>
        <taxon>Mortierellomycotina</taxon>
        <taxon>Mortierellomycetes</taxon>
        <taxon>Mortierellales</taxon>
        <taxon>Mortierellaceae</taxon>
        <taxon>Linnemannia</taxon>
    </lineage>
</organism>
<reference evidence="6 7" key="1">
    <citation type="journal article" date="2020" name="Fungal Divers.">
        <title>Resolving the Mortierellaceae phylogeny through synthesis of multi-gene phylogenetics and phylogenomics.</title>
        <authorList>
            <person name="Vandepol N."/>
            <person name="Liber J."/>
            <person name="Desiro A."/>
            <person name="Na H."/>
            <person name="Kennedy M."/>
            <person name="Barry K."/>
            <person name="Grigoriev I.V."/>
            <person name="Miller A.N."/>
            <person name="O'Donnell K."/>
            <person name="Stajich J.E."/>
            <person name="Bonito G."/>
        </authorList>
    </citation>
    <scope>NUCLEOTIDE SEQUENCE [LARGE SCALE GENOMIC DNA]</scope>
    <source>
        <strain evidence="6 7">AD045</strain>
    </source>
</reference>
<dbReference type="PANTHER" id="PTHR48102">
    <property type="entry name" value="ATP-DEPENDENT CLP PROTEASE ATP-BINDING SUBUNIT CLPX-LIKE, MITOCHONDRIAL-RELATED"/>
    <property type="match status" value="1"/>
</dbReference>
<dbReference type="InterPro" id="IPR003593">
    <property type="entry name" value="AAA+_ATPase"/>
</dbReference>
<feature type="compositionally biased region" description="Basic and acidic residues" evidence="3">
    <location>
        <begin position="760"/>
        <end position="772"/>
    </location>
</feature>
<dbReference type="EMBL" id="JAAAIM010000407">
    <property type="protein sequence ID" value="KAG0288487.1"/>
    <property type="molecule type" value="Genomic_DNA"/>
</dbReference>
<evidence type="ECO:0000313" key="7">
    <source>
        <dbReference type="Proteomes" id="UP001194696"/>
    </source>
</evidence>
<dbReference type="Pfam" id="PF10431">
    <property type="entry name" value="ClpB_D2-small"/>
    <property type="match status" value="1"/>
</dbReference>
<gene>
    <name evidence="6" type="ORF">BGZ96_007743</name>
</gene>
<evidence type="ECO:0000256" key="2">
    <source>
        <dbReference type="ARBA" id="ARBA00022840"/>
    </source>
</evidence>
<evidence type="ECO:0000256" key="1">
    <source>
        <dbReference type="ARBA" id="ARBA00022741"/>
    </source>
</evidence>
<keyword evidence="1" id="KW-0547">Nucleotide-binding</keyword>
<evidence type="ECO:0000256" key="3">
    <source>
        <dbReference type="SAM" id="MobiDB-lite"/>
    </source>
</evidence>
<feature type="compositionally biased region" description="Polar residues" evidence="3">
    <location>
        <begin position="107"/>
        <end position="121"/>
    </location>
</feature>
<evidence type="ECO:0000313" key="6">
    <source>
        <dbReference type="EMBL" id="KAG0288487.1"/>
    </source>
</evidence>
<feature type="compositionally biased region" description="Polar residues" evidence="3">
    <location>
        <begin position="365"/>
        <end position="385"/>
    </location>
</feature>
<feature type="region of interest" description="Disordered" evidence="3">
    <location>
        <begin position="61"/>
        <end position="219"/>
    </location>
</feature>
<dbReference type="SMART" id="SM01086">
    <property type="entry name" value="ClpB_D2-small"/>
    <property type="match status" value="1"/>
</dbReference>
<dbReference type="InterPro" id="IPR050052">
    <property type="entry name" value="ATP-dep_Clp_protease_ClpX"/>
</dbReference>
<dbReference type="Proteomes" id="UP001194696">
    <property type="component" value="Unassembled WGS sequence"/>
</dbReference>
<dbReference type="Gene3D" id="3.40.50.300">
    <property type="entry name" value="P-loop containing nucleotide triphosphate hydrolases"/>
    <property type="match status" value="1"/>
</dbReference>
<feature type="compositionally biased region" description="Low complexity" evidence="3">
    <location>
        <begin position="69"/>
        <end position="83"/>
    </location>
</feature>
<feature type="region of interest" description="Disordered" evidence="3">
    <location>
        <begin position="295"/>
        <end position="348"/>
    </location>
</feature>
<evidence type="ECO:0008006" key="8">
    <source>
        <dbReference type="Google" id="ProtNLM"/>
    </source>
</evidence>
<keyword evidence="2" id="KW-0067">ATP-binding</keyword>
<dbReference type="InterPro" id="IPR027417">
    <property type="entry name" value="P-loop_NTPase"/>
</dbReference>
<evidence type="ECO:0000259" key="5">
    <source>
        <dbReference type="SMART" id="SM01086"/>
    </source>
</evidence>
<sequence>MLVIAMRSASPAHRSMALAAIRRSHHPRATIFSNRGRVNNNHTNASINTPLQTLPHRFFASSTHHRQVSQPPKSSTSTPTTTSGVSQESADGASSAATRTVKKRLAKSSSNPSEASLSGSKNDVAAASGQVAGANAGLHSSSQRKNDDDRASLSKGRSGSHSAKATDPPSGDNNTIGTTSSTGFYPAQPPFTNSLQARDTFGGNGCGPGDSYSSAANARKNSAAQASEWMGTIQNPRTIVQHLDEYVIGQEKAKKILAVAVYNHYSRVNENLRQQQIQESLTAISNPPASPGSVYYGSGVLMSDGPSTPDPIIETLTSPSSPSSNTSGTDAAGGSSNSGKDTHAGSNELHVPGRQAIHYPHRQPWINSASNGHNPTPPSMFSQPYDTYHKPPPPPPTPQQHHRKAADTPSKPPPTIFDKSNVLLLGPTGSGKTLLARTLAKVLNVPFSMSDATPFTQAGYVGEDVEMVIHRLLQNCDYNIKKAECGIVFIDEIDKISKRPDTMSISKDVSGEGVQQALLRMLEGTVVNVTEKNGSNWNANAGRKNGLPGIGGPNSGGGGPGAKGEIYSVDTSNILFILSGAFIGLERIVMDRVSKGSIGFDAMVRAPSSELSSSKGASSQVSRLLDQVDPTDLIKFGLIPEFIGRLPVVASVNHLDEAALVRILTEPRNSLVKQYQGLFGMAGIKIQFSQAALYTIAKQAIEKQTGARGLRRIMESLLLDVMYDAPGSSIKHIVIDKEVTLGKKPALCFGRGAEGPVSEALDRDDQVTRESAQEDEPPVVEAISL</sequence>
<comment type="caution">
    <text evidence="6">The sequence shown here is derived from an EMBL/GenBank/DDBJ whole genome shotgun (WGS) entry which is preliminary data.</text>
</comment>
<keyword evidence="7" id="KW-1185">Reference proteome</keyword>
<dbReference type="Gene3D" id="1.10.8.60">
    <property type="match status" value="1"/>
</dbReference>
<proteinExistence type="predicted"/>
<dbReference type="SMART" id="SM00382">
    <property type="entry name" value="AAA"/>
    <property type="match status" value="1"/>
</dbReference>
<feature type="region of interest" description="Disordered" evidence="3">
    <location>
        <begin position="364"/>
        <end position="418"/>
    </location>
</feature>
<dbReference type="SUPFAM" id="SSF52540">
    <property type="entry name" value="P-loop containing nucleoside triphosphate hydrolases"/>
    <property type="match status" value="1"/>
</dbReference>
<dbReference type="PANTHER" id="PTHR48102:SF7">
    <property type="entry name" value="ATP-DEPENDENT CLP PROTEASE ATP-BINDING SUBUNIT CLPX-LIKE, MITOCHONDRIAL"/>
    <property type="match status" value="1"/>
</dbReference>
<feature type="compositionally biased region" description="Polar residues" evidence="3">
    <location>
        <begin position="171"/>
        <end position="183"/>
    </location>
</feature>
<dbReference type="InterPro" id="IPR003959">
    <property type="entry name" value="ATPase_AAA_core"/>
</dbReference>
<name>A0ABQ7K0G5_9FUNG</name>